<keyword evidence="5" id="KW-0234">DNA repair</keyword>
<keyword evidence="3" id="KW-0227">DNA damage</keyword>
<evidence type="ECO:0000313" key="8">
    <source>
        <dbReference type="Proteomes" id="UP001342314"/>
    </source>
</evidence>
<dbReference type="GO" id="GO:0005524">
    <property type="term" value="F:ATP binding"/>
    <property type="evidence" value="ECO:0007669"/>
    <property type="project" value="UniProtKB-KW"/>
</dbReference>
<dbReference type="PANTHER" id="PTHR46239">
    <property type="entry name" value="DNA REPAIR PROTEIN RAD51 HOMOLOG 3 RAD51C"/>
    <property type="match status" value="1"/>
</dbReference>
<dbReference type="GO" id="GO:0005657">
    <property type="term" value="C:replication fork"/>
    <property type="evidence" value="ECO:0007669"/>
    <property type="project" value="TreeGrafter"/>
</dbReference>
<sequence length="281" mass="30652">MQLPPSQTASSLLRSSRPVHRFSSTCDAIDQLVTPQSYINGHLSAHGSALEAGLSEGAVLELVGPPGIGKTRTTLGFALAERFRDEGGEVLIVDAEGSLVPSLIKQTAEAYAAHHEYEAGLVNEVLEGIRYRRIDSAWTLVAFFQTLESWLMEHPKVKLVIVDSLSSHLRPTLDTSTRTLIADTVIVTTQMSLKLFGPDHRPSKWSRDAEALLVPQIAERWIPSDVDAYRVVLYYAEDGERLGRLLSSPTPTQATDAAFTMDLLGPCDFPPANSQDESASP</sequence>
<keyword evidence="8" id="KW-1185">Reference proteome</keyword>
<evidence type="ECO:0000256" key="6">
    <source>
        <dbReference type="ARBA" id="ARBA00023242"/>
    </source>
</evidence>
<evidence type="ECO:0000256" key="5">
    <source>
        <dbReference type="ARBA" id="ARBA00023204"/>
    </source>
</evidence>
<gene>
    <name evidence="7" type="ORF">Rhopal_001956-T1</name>
</gene>
<evidence type="ECO:0008006" key="9">
    <source>
        <dbReference type="Google" id="ProtNLM"/>
    </source>
</evidence>
<dbReference type="PANTHER" id="PTHR46239:SF1">
    <property type="entry name" value="DNA REPAIR PROTEIN RAD51 HOMOLOG 3"/>
    <property type="match status" value="1"/>
</dbReference>
<comment type="caution">
    <text evidence="7">The sequence shown here is derived from an EMBL/GenBank/DDBJ whole genome shotgun (WGS) entry which is preliminary data.</text>
</comment>
<name>A0AAV5G8Z4_9BASI</name>
<dbReference type="AlphaFoldDB" id="A0AAV5G8Z4"/>
<dbReference type="GO" id="GO:0008821">
    <property type="term" value="F:crossover junction DNA endonuclease activity"/>
    <property type="evidence" value="ECO:0007669"/>
    <property type="project" value="TreeGrafter"/>
</dbReference>
<organism evidence="7 8">
    <name type="scientific">Rhodotorula paludigena</name>
    <dbReference type="NCBI Taxonomy" id="86838"/>
    <lineage>
        <taxon>Eukaryota</taxon>
        <taxon>Fungi</taxon>
        <taxon>Dikarya</taxon>
        <taxon>Basidiomycota</taxon>
        <taxon>Pucciniomycotina</taxon>
        <taxon>Microbotryomycetes</taxon>
        <taxon>Sporidiobolales</taxon>
        <taxon>Sporidiobolaceae</taxon>
        <taxon>Rhodotorula</taxon>
    </lineage>
</organism>
<evidence type="ECO:0000256" key="1">
    <source>
        <dbReference type="ARBA" id="ARBA00004123"/>
    </source>
</evidence>
<evidence type="ECO:0000256" key="4">
    <source>
        <dbReference type="ARBA" id="ARBA00022840"/>
    </source>
</evidence>
<dbReference type="GO" id="GO:0033065">
    <property type="term" value="C:Rad51C-XRCC3 complex"/>
    <property type="evidence" value="ECO:0007669"/>
    <property type="project" value="TreeGrafter"/>
</dbReference>
<dbReference type="Proteomes" id="UP001342314">
    <property type="component" value="Unassembled WGS sequence"/>
</dbReference>
<evidence type="ECO:0000256" key="3">
    <source>
        <dbReference type="ARBA" id="ARBA00022763"/>
    </source>
</evidence>
<dbReference type="InterPro" id="IPR052093">
    <property type="entry name" value="HR_Repair_Mediator"/>
</dbReference>
<keyword evidence="2" id="KW-0547">Nucleotide-binding</keyword>
<keyword evidence="6" id="KW-0539">Nucleus</keyword>
<dbReference type="GO" id="GO:0007131">
    <property type="term" value="P:reciprocal meiotic recombination"/>
    <property type="evidence" value="ECO:0007669"/>
    <property type="project" value="TreeGrafter"/>
</dbReference>
<evidence type="ECO:0000313" key="7">
    <source>
        <dbReference type="EMBL" id="GJN88985.1"/>
    </source>
</evidence>
<dbReference type="GO" id="GO:0000400">
    <property type="term" value="F:four-way junction DNA binding"/>
    <property type="evidence" value="ECO:0007669"/>
    <property type="project" value="TreeGrafter"/>
</dbReference>
<dbReference type="GO" id="GO:0033063">
    <property type="term" value="C:Rad51B-Rad51C-Rad51D-XRCC2 complex"/>
    <property type="evidence" value="ECO:0007669"/>
    <property type="project" value="TreeGrafter"/>
</dbReference>
<dbReference type="EMBL" id="BQKY01000004">
    <property type="protein sequence ID" value="GJN88985.1"/>
    <property type="molecule type" value="Genomic_DNA"/>
</dbReference>
<evidence type="ECO:0000256" key="2">
    <source>
        <dbReference type="ARBA" id="ARBA00022741"/>
    </source>
</evidence>
<dbReference type="InterPro" id="IPR027417">
    <property type="entry name" value="P-loop_NTPase"/>
</dbReference>
<protein>
    <recommendedName>
        <fullName evidence="9">AAA+ ATPase domain-containing protein</fullName>
    </recommendedName>
</protein>
<keyword evidence="4" id="KW-0067">ATP-binding</keyword>
<comment type="subcellular location">
    <subcellularLocation>
        <location evidence="1">Nucleus</location>
    </subcellularLocation>
</comment>
<dbReference type="Pfam" id="PF13481">
    <property type="entry name" value="AAA_25"/>
    <property type="match status" value="1"/>
</dbReference>
<accession>A0AAV5G8Z4</accession>
<dbReference type="GO" id="GO:0000707">
    <property type="term" value="P:meiotic DNA recombinase assembly"/>
    <property type="evidence" value="ECO:0007669"/>
    <property type="project" value="TreeGrafter"/>
</dbReference>
<proteinExistence type="predicted"/>
<dbReference type="SUPFAM" id="SSF52540">
    <property type="entry name" value="P-loop containing nucleoside triphosphate hydrolases"/>
    <property type="match status" value="1"/>
</dbReference>
<reference evidence="7 8" key="1">
    <citation type="submission" date="2021-12" db="EMBL/GenBank/DDBJ databases">
        <title>High titer production of polyol ester of fatty acids by Rhodotorula paludigena BS15 towards product separation-free biomass refinery.</title>
        <authorList>
            <person name="Mano J."/>
            <person name="Ono H."/>
            <person name="Tanaka T."/>
            <person name="Naito K."/>
            <person name="Sushida H."/>
            <person name="Ike M."/>
            <person name="Tokuyasu K."/>
            <person name="Kitaoka M."/>
        </authorList>
    </citation>
    <scope>NUCLEOTIDE SEQUENCE [LARGE SCALE GENOMIC DNA]</scope>
    <source>
        <strain evidence="7 8">BS15</strain>
    </source>
</reference>
<dbReference type="Gene3D" id="3.40.50.300">
    <property type="entry name" value="P-loop containing nucleotide triphosphate hydrolases"/>
    <property type="match status" value="1"/>
</dbReference>